<sequence length="258" mass="29843">MDEPLTSLLSTASDADATEFLSLPLEVRQMVYTHLFHGSRLIIDDPRRRSASYDERQRKRQDGSHKFKKPAGGASLPSILVACKSIRAEAILVFADSLTPYFYNHRAMNEDVKRHLTPYLACAQEAFIDDRDVEGLGLQLMTIMPRLRKVIINSPVWKETSMDLVWALQMWLPHAEVYESRGLRQERWAWHEERLCAKLHRQYARTRAWRWLQQLADQQKRETGVRDLPFQILVNPEGYAISCQAHGISNLTVSVRCP</sequence>
<feature type="domain" description="2EXR" evidence="2">
    <location>
        <begin position="19"/>
        <end position="96"/>
    </location>
</feature>
<feature type="compositionally biased region" description="Basic and acidic residues" evidence="1">
    <location>
        <begin position="48"/>
        <end position="65"/>
    </location>
</feature>
<accession>A0A0N1H6B8</accession>
<evidence type="ECO:0000313" key="3">
    <source>
        <dbReference type="EMBL" id="KPI38224.1"/>
    </source>
</evidence>
<dbReference type="OrthoDB" id="5314997at2759"/>
<dbReference type="GeneID" id="28732089"/>
<evidence type="ECO:0000313" key="4">
    <source>
        <dbReference type="Proteomes" id="UP000038010"/>
    </source>
</evidence>
<protein>
    <recommendedName>
        <fullName evidence="2">2EXR domain-containing protein</fullName>
    </recommendedName>
</protein>
<name>A0A0N1H6B8_9EURO</name>
<evidence type="ECO:0000256" key="1">
    <source>
        <dbReference type="SAM" id="MobiDB-lite"/>
    </source>
</evidence>
<feature type="region of interest" description="Disordered" evidence="1">
    <location>
        <begin position="48"/>
        <end position="72"/>
    </location>
</feature>
<dbReference type="InterPro" id="IPR045518">
    <property type="entry name" value="2EXR"/>
</dbReference>
<gene>
    <name evidence="3" type="ORF">AB675_1137</name>
</gene>
<dbReference type="AlphaFoldDB" id="A0A0N1H6B8"/>
<evidence type="ECO:0000259" key="2">
    <source>
        <dbReference type="Pfam" id="PF20150"/>
    </source>
</evidence>
<dbReference type="Proteomes" id="UP000038010">
    <property type="component" value="Unassembled WGS sequence"/>
</dbReference>
<proteinExistence type="predicted"/>
<dbReference type="VEuPathDB" id="FungiDB:AB675_1137"/>
<dbReference type="RefSeq" id="XP_017998187.1">
    <property type="nucleotide sequence ID" value="XM_018140220.1"/>
</dbReference>
<reference evidence="3 4" key="1">
    <citation type="submission" date="2015-06" db="EMBL/GenBank/DDBJ databases">
        <title>Draft genome of the ant-associated black yeast Phialophora attae CBS 131958.</title>
        <authorList>
            <person name="Moreno L.F."/>
            <person name="Stielow B.J."/>
            <person name="de Hoog S."/>
            <person name="Vicente V.A."/>
            <person name="Weiss V.A."/>
            <person name="de Vries M."/>
            <person name="Cruz L.M."/>
            <person name="Souza E.M."/>
        </authorList>
    </citation>
    <scope>NUCLEOTIDE SEQUENCE [LARGE SCALE GENOMIC DNA]</scope>
    <source>
        <strain evidence="3 4">CBS 131958</strain>
    </source>
</reference>
<organism evidence="3 4">
    <name type="scientific">Cyphellophora attinorum</name>
    <dbReference type="NCBI Taxonomy" id="1664694"/>
    <lineage>
        <taxon>Eukaryota</taxon>
        <taxon>Fungi</taxon>
        <taxon>Dikarya</taxon>
        <taxon>Ascomycota</taxon>
        <taxon>Pezizomycotina</taxon>
        <taxon>Eurotiomycetes</taxon>
        <taxon>Chaetothyriomycetidae</taxon>
        <taxon>Chaetothyriales</taxon>
        <taxon>Cyphellophoraceae</taxon>
        <taxon>Cyphellophora</taxon>
    </lineage>
</organism>
<comment type="caution">
    <text evidence="3">The sequence shown here is derived from an EMBL/GenBank/DDBJ whole genome shotgun (WGS) entry which is preliminary data.</text>
</comment>
<dbReference type="Pfam" id="PF20150">
    <property type="entry name" value="2EXR"/>
    <property type="match status" value="1"/>
</dbReference>
<keyword evidence="4" id="KW-1185">Reference proteome</keyword>
<dbReference type="EMBL" id="LFJN01000020">
    <property type="protein sequence ID" value="KPI38224.1"/>
    <property type="molecule type" value="Genomic_DNA"/>
</dbReference>